<dbReference type="SUPFAM" id="SSF57850">
    <property type="entry name" value="RING/U-box"/>
    <property type="match status" value="1"/>
</dbReference>
<accession>A0A368PGV2</accession>
<evidence type="ECO:0000256" key="7">
    <source>
        <dbReference type="PROSITE-ProRule" id="PRU00175"/>
    </source>
</evidence>
<feature type="transmembrane region" description="Helical" evidence="8">
    <location>
        <begin position="46"/>
        <end position="66"/>
    </location>
</feature>
<evidence type="ECO:0000256" key="1">
    <source>
        <dbReference type="ARBA" id="ARBA00000900"/>
    </source>
</evidence>
<keyword evidence="8" id="KW-0472">Membrane</keyword>
<feature type="domain" description="RING-type" evidence="9">
    <location>
        <begin position="154"/>
        <end position="196"/>
    </location>
</feature>
<comment type="similarity">
    <text evidence="6">Belongs to the RING-type zinc finger family. ATL subfamily.</text>
</comment>
<proteinExistence type="inferred from homology"/>
<reference evidence="10" key="1">
    <citation type="journal article" date="2012" name="Nat. Biotechnol.">
        <title>Reference genome sequence of the model plant Setaria.</title>
        <authorList>
            <person name="Bennetzen J.L."/>
            <person name="Schmutz J."/>
            <person name="Wang H."/>
            <person name="Percifield R."/>
            <person name="Hawkins J."/>
            <person name="Pontaroli A.C."/>
            <person name="Estep M."/>
            <person name="Feng L."/>
            <person name="Vaughn J.N."/>
            <person name="Grimwood J."/>
            <person name="Jenkins J."/>
            <person name="Barry K."/>
            <person name="Lindquist E."/>
            <person name="Hellsten U."/>
            <person name="Deshpande S."/>
            <person name="Wang X."/>
            <person name="Wu X."/>
            <person name="Mitros T."/>
            <person name="Triplett J."/>
            <person name="Yang X."/>
            <person name="Ye C.Y."/>
            <person name="Mauro-Herrera M."/>
            <person name="Wang L."/>
            <person name="Li P."/>
            <person name="Sharma M."/>
            <person name="Sharma R."/>
            <person name="Ronald P.C."/>
            <person name="Panaud O."/>
            <person name="Kellogg E.A."/>
            <person name="Brutnell T.P."/>
            <person name="Doust A.N."/>
            <person name="Tuskan G.A."/>
            <person name="Rokhsar D."/>
            <person name="Devos K.M."/>
        </authorList>
    </citation>
    <scope>NUCLEOTIDE SEQUENCE [LARGE SCALE GENOMIC DNA]</scope>
    <source>
        <strain evidence="10">Yugu1</strain>
    </source>
</reference>
<protein>
    <recommendedName>
        <fullName evidence="2">RING-type E3 ubiquitin transferase</fullName>
        <ecNumber evidence="2">2.3.2.27</ecNumber>
    </recommendedName>
</protein>
<dbReference type="PANTHER" id="PTHR14155">
    <property type="entry name" value="RING FINGER DOMAIN-CONTAINING"/>
    <property type="match status" value="1"/>
</dbReference>
<dbReference type="EMBL" id="CM003528">
    <property type="protein sequence ID" value="RCV04648.1"/>
    <property type="molecule type" value="Genomic_DNA"/>
</dbReference>
<dbReference type="GO" id="GO:0008270">
    <property type="term" value="F:zinc ion binding"/>
    <property type="evidence" value="ECO:0007669"/>
    <property type="project" value="UniProtKB-KW"/>
</dbReference>
<evidence type="ECO:0000256" key="3">
    <source>
        <dbReference type="ARBA" id="ARBA00022723"/>
    </source>
</evidence>
<evidence type="ECO:0000259" key="9">
    <source>
        <dbReference type="PROSITE" id="PS50089"/>
    </source>
</evidence>
<evidence type="ECO:0000313" key="10">
    <source>
        <dbReference type="EMBL" id="RCV04648.1"/>
    </source>
</evidence>
<sequence length="206" mass="21613">MDTATVQPWQETNPVTLRDDGTIMSSGSMTLTSSAAAVNDDIECRACYGVVVSCVSLLVFCVVAATAGVLKAGAATCFAMVFLGVIGWFLPSGARTRMLLRARGARRDGDAAGASAGCACQRVGVAATDVPPAFTYECHDDVGNGGKPGGSALCAVCLEDVQCGEAVRRLPACEHLFHKECVDMWLRSQTTCPLCRRDVVQLAGMR</sequence>
<dbReference type="CDD" id="cd16461">
    <property type="entry name" value="RING-H2_EL5-like"/>
    <property type="match status" value="1"/>
</dbReference>
<dbReference type="PROSITE" id="PS50089">
    <property type="entry name" value="ZF_RING_2"/>
    <property type="match status" value="1"/>
</dbReference>
<keyword evidence="8" id="KW-1133">Transmembrane helix</keyword>
<evidence type="ECO:0000256" key="4">
    <source>
        <dbReference type="ARBA" id="ARBA00022771"/>
    </source>
</evidence>
<dbReference type="GO" id="GO:0061630">
    <property type="term" value="F:ubiquitin protein ligase activity"/>
    <property type="evidence" value="ECO:0007669"/>
    <property type="project" value="UniProtKB-EC"/>
</dbReference>
<evidence type="ECO:0000256" key="2">
    <source>
        <dbReference type="ARBA" id="ARBA00012483"/>
    </source>
</evidence>
<evidence type="ECO:0000256" key="8">
    <source>
        <dbReference type="SAM" id="Phobius"/>
    </source>
</evidence>
<keyword evidence="5" id="KW-0862">Zinc</keyword>
<dbReference type="EC" id="2.3.2.27" evidence="2"/>
<dbReference type="InterPro" id="IPR001841">
    <property type="entry name" value="Znf_RING"/>
</dbReference>
<evidence type="ECO:0000256" key="6">
    <source>
        <dbReference type="ARBA" id="ARBA00024209"/>
    </source>
</evidence>
<reference evidence="10" key="2">
    <citation type="submission" date="2015-07" db="EMBL/GenBank/DDBJ databases">
        <authorList>
            <person name="Noorani M."/>
        </authorList>
    </citation>
    <scope>NUCLEOTIDE SEQUENCE</scope>
    <source>
        <strain evidence="10">Yugu1</strain>
    </source>
</reference>
<keyword evidence="4 7" id="KW-0863">Zinc-finger</keyword>
<dbReference type="Gene3D" id="3.30.40.10">
    <property type="entry name" value="Zinc/RING finger domain, C3HC4 (zinc finger)"/>
    <property type="match status" value="1"/>
</dbReference>
<dbReference type="InterPro" id="IPR013083">
    <property type="entry name" value="Znf_RING/FYVE/PHD"/>
</dbReference>
<dbReference type="PANTHER" id="PTHR14155:SF627">
    <property type="entry name" value="OS06G0192800 PROTEIN"/>
    <property type="match status" value="1"/>
</dbReference>
<feature type="transmembrane region" description="Helical" evidence="8">
    <location>
        <begin position="72"/>
        <end position="91"/>
    </location>
</feature>
<dbReference type="AlphaFoldDB" id="A0A368PGV2"/>
<name>A0A368PGV2_SETIT</name>
<gene>
    <name evidence="10" type="ORF">SETIT_1G017400v2</name>
</gene>
<dbReference type="OrthoDB" id="8062037at2759"/>
<dbReference type="Pfam" id="PF13639">
    <property type="entry name" value="zf-RING_2"/>
    <property type="match status" value="1"/>
</dbReference>
<keyword evidence="3" id="KW-0479">Metal-binding</keyword>
<dbReference type="SMART" id="SM00184">
    <property type="entry name" value="RING"/>
    <property type="match status" value="1"/>
</dbReference>
<evidence type="ECO:0000256" key="5">
    <source>
        <dbReference type="ARBA" id="ARBA00022833"/>
    </source>
</evidence>
<organism evidence="10">
    <name type="scientific">Setaria italica</name>
    <name type="common">Foxtail millet</name>
    <name type="synonym">Panicum italicum</name>
    <dbReference type="NCBI Taxonomy" id="4555"/>
    <lineage>
        <taxon>Eukaryota</taxon>
        <taxon>Viridiplantae</taxon>
        <taxon>Streptophyta</taxon>
        <taxon>Embryophyta</taxon>
        <taxon>Tracheophyta</taxon>
        <taxon>Spermatophyta</taxon>
        <taxon>Magnoliopsida</taxon>
        <taxon>Liliopsida</taxon>
        <taxon>Poales</taxon>
        <taxon>Poaceae</taxon>
        <taxon>PACMAD clade</taxon>
        <taxon>Panicoideae</taxon>
        <taxon>Panicodae</taxon>
        <taxon>Paniceae</taxon>
        <taxon>Cenchrinae</taxon>
        <taxon>Setaria</taxon>
    </lineage>
</organism>
<comment type="catalytic activity">
    <reaction evidence="1">
        <text>S-ubiquitinyl-[E2 ubiquitin-conjugating enzyme]-L-cysteine + [acceptor protein]-L-lysine = [E2 ubiquitin-conjugating enzyme]-L-cysteine + N(6)-ubiquitinyl-[acceptor protein]-L-lysine.</text>
        <dbReference type="EC" id="2.3.2.27"/>
    </reaction>
</comment>
<keyword evidence="8" id="KW-0812">Transmembrane</keyword>
<dbReference type="InterPro" id="IPR053238">
    <property type="entry name" value="RING-H2_zinc_finger"/>
</dbReference>